<dbReference type="PANTHER" id="PTHR44029">
    <property type="entry name" value="DNAJ HOMOLOG SUBFAMILY C MEMBER 21"/>
    <property type="match status" value="1"/>
</dbReference>
<dbReference type="PROSITE" id="PS50076">
    <property type="entry name" value="DNAJ_2"/>
    <property type="match status" value="1"/>
</dbReference>
<feature type="region of interest" description="Disordered" evidence="1">
    <location>
        <begin position="877"/>
        <end position="898"/>
    </location>
</feature>
<feature type="region of interest" description="Disordered" evidence="1">
    <location>
        <begin position="639"/>
        <end position="837"/>
    </location>
</feature>
<feature type="compositionally biased region" description="Low complexity" evidence="1">
    <location>
        <begin position="246"/>
        <end position="256"/>
    </location>
</feature>
<feature type="compositionally biased region" description="Basic and acidic residues" evidence="1">
    <location>
        <begin position="179"/>
        <end position="190"/>
    </location>
</feature>
<proteinExistence type="predicted"/>
<feature type="region of interest" description="Disordered" evidence="1">
    <location>
        <begin position="246"/>
        <end position="275"/>
    </location>
</feature>
<dbReference type="InterPro" id="IPR018253">
    <property type="entry name" value="DnaJ_domain_CS"/>
</dbReference>
<accession>A0AAN9UW90</accession>
<feature type="compositionally biased region" description="Polar residues" evidence="1">
    <location>
        <begin position="328"/>
        <end position="343"/>
    </location>
</feature>
<dbReference type="SMART" id="SM00271">
    <property type="entry name" value="DnaJ"/>
    <property type="match status" value="1"/>
</dbReference>
<feature type="compositionally biased region" description="Polar residues" evidence="1">
    <location>
        <begin position="812"/>
        <end position="825"/>
    </location>
</feature>
<reference evidence="3 4" key="1">
    <citation type="submission" date="2024-02" db="EMBL/GenBank/DDBJ databases">
        <title>De novo assembly and annotation of 12 fungi associated with fruit tree decline syndrome in Ontario, Canada.</title>
        <authorList>
            <person name="Sulman M."/>
            <person name="Ellouze W."/>
            <person name="Ilyukhin E."/>
        </authorList>
    </citation>
    <scope>NUCLEOTIDE SEQUENCE [LARGE SCALE GENOMIC DNA]</scope>
    <source>
        <strain evidence="3 4">M11/M66-122</strain>
    </source>
</reference>
<name>A0AAN9UW90_9PEZI</name>
<dbReference type="GO" id="GO:0005737">
    <property type="term" value="C:cytoplasm"/>
    <property type="evidence" value="ECO:0007669"/>
    <property type="project" value="TreeGrafter"/>
</dbReference>
<evidence type="ECO:0000313" key="4">
    <source>
        <dbReference type="Proteomes" id="UP001320420"/>
    </source>
</evidence>
<dbReference type="Proteomes" id="UP001320420">
    <property type="component" value="Unassembled WGS sequence"/>
</dbReference>
<dbReference type="PANTHER" id="PTHR44029:SF1">
    <property type="entry name" value="DNAJ HOMOLOG SUBFAMILY C MEMBER 21"/>
    <property type="match status" value="1"/>
</dbReference>
<gene>
    <name evidence="3" type="ORF">SLS62_007673</name>
</gene>
<dbReference type="EMBL" id="JAKJXP020000065">
    <property type="protein sequence ID" value="KAK7750374.1"/>
    <property type="molecule type" value="Genomic_DNA"/>
</dbReference>
<feature type="compositionally biased region" description="Pro residues" evidence="1">
    <location>
        <begin position="101"/>
        <end position="113"/>
    </location>
</feature>
<feature type="region of interest" description="Disordered" evidence="1">
    <location>
        <begin position="82"/>
        <end position="233"/>
    </location>
</feature>
<evidence type="ECO:0000313" key="3">
    <source>
        <dbReference type="EMBL" id="KAK7750374.1"/>
    </source>
</evidence>
<dbReference type="PRINTS" id="PR00625">
    <property type="entry name" value="JDOMAIN"/>
</dbReference>
<feature type="compositionally biased region" description="Basic and acidic residues" evidence="1">
    <location>
        <begin position="490"/>
        <end position="514"/>
    </location>
</feature>
<evidence type="ECO:0000256" key="1">
    <source>
        <dbReference type="SAM" id="MobiDB-lite"/>
    </source>
</evidence>
<dbReference type="SUPFAM" id="SSF46565">
    <property type="entry name" value="Chaperone J-domain"/>
    <property type="match status" value="1"/>
</dbReference>
<dbReference type="InterPro" id="IPR036869">
    <property type="entry name" value="J_dom_sf"/>
</dbReference>
<dbReference type="InterPro" id="IPR001623">
    <property type="entry name" value="DnaJ_domain"/>
</dbReference>
<feature type="compositionally biased region" description="Low complexity" evidence="1">
    <location>
        <begin position="399"/>
        <end position="417"/>
    </location>
</feature>
<feature type="compositionally biased region" description="Polar residues" evidence="1">
    <location>
        <begin position="149"/>
        <end position="162"/>
    </location>
</feature>
<feature type="compositionally biased region" description="Polar residues" evidence="1">
    <location>
        <begin position="458"/>
        <end position="468"/>
    </location>
</feature>
<feature type="compositionally biased region" description="Polar residues" evidence="1">
    <location>
        <begin position="691"/>
        <end position="700"/>
    </location>
</feature>
<organism evidence="3 4">
    <name type="scientific">Diatrype stigma</name>
    <dbReference type="NCBI Taxonomy" id="117547"/>
    <lineage>
        <taxon>Eukaryota</taxon>
        <taxon>Fungi</taxon>
        <taxon>Dikarya</taxon>
        <taxon>Ascomycota</taxon>
        <taxon>Pezizomycotina</taxon>
        <taxon>Sordariomycetes</taxon>
        <taxon>Xylariomycetidae</taxon>
        <taxon>Xylariales</taxon>
        <taxon>Diatrypaceae</taxon>
        <taxon>Diatrype</taxon>
    </lineage>
</organism>
<feature type="compositionally biased region" description="Polar residues" evidence="1">
    <location>
        <begin position="643"/>
        <end position="664"/>
    </location>
</feature>
<dbReference type="PROSITE" id="PS00636">
    <property type="entry name" value="DNAJ_1"/>
    <property type="match status" value="1"/>
</dbReference>
<comment type="caution">
    <text evidence="3">The sequence shown here is derived from an EMBL/GenBank/DDBJ whole genome shotgun (WGS) entry which is preliminary data.</text>
</comment>
<dbReference type="Gene3D" id="1.10.287.110">
    <property type="entry name" value="DnaJ domain"/>
    <property type="match status" value="1"/>
</dbReference>
<evidence type="ECO:0000259" key="2">
    <source>
        <dbReference type="PROSITE" id="PS50076"/>
    </source>
</evidence>
<dbReference type="AlphaFoldDB" id="A0AAN9UW90"/>
<feature type="domain" description="J" evidence="2">
    <location>
        <begin position="9"/>
        <end position="75"/>
    </location>
</feature>
<protein>
    <recommendedName>
        <fullName evidence="2">J domain-containing protein</fullName>
    </recommendedName>
</protein>
<keyword evidence="4" id="KW-1185">Reference proteome</keyword>
<feature type="compositionally biased region" description="Polar residues" evidence="1">
    <location>
        <begin position="360"/>
        <end position="398"/>
    </location>
</feature>
<dbReference type="Pfam" id="PF00226">
    <property type="entry name" value="DnaJ"/>
    <property type="match status" value="1"/>
</dbReference>
<dbReference type="InterPro" id="IPR051964">
    <property type="entry name" value="Chaperone_stress_response"/>
</dbReference>
<feature type="compositionally biased region" description="Polar residues" evidence="1">
    <location>
        <begin position="434"/>
        <end position="445"/>
    </location>
</feature>
<feature type="compositionally biased region" description="Low complexity" evidence="1">
    <location>
        <begin position="469"/>
        <end position="483"/>
    </location>
</feature>
<sequence length="1010" mass="111398">MPQWDKTRNYYADIELPVTATSDEIKRQYRKLVLQWHPDRNRGNERQANIKFQSIQSAYEILVDERLRREYDAARGVLKSRYPMSSGVRGNPWQDVGKQYPRPPTRNPQPNTQPRPSGAQRYATDFGGTMPRAGGHGNGNATRDDQRNHYTAWQNMRSSGRGKTNPPPTPGRAPTSATRDSRQESSKKPEPTYVPPRTASQKQKAEAAFGSRKTGYVPNSPGLGDEPPVTSKNYFTTRHTDIFAEASADAPEASPSRNGGSRTQPDPPIPDPLARFRDSYMDKRQSFPYHSTGGEKIRLDENIGLGRTASTRAPPRKPEMPGTFPRPRSSSTASINVNIGTSNDDTPDTPSPTFDFSTSRSANTKTTNGNVPFQPQPSNYFKSDFGTQDTAKPSNGVNSPSTPSKPATATAQPTQSAGRPSVYDPSFCEPSAFPQESTPFMQNQKPRGGEKNGPRTPNWLQFITSNPPSLKKPSSTSDESSSPQLLPFEEFQRREVERLVRSRRSGEHVEERASRVQNTKKPVDDDPSVVASVAKDAKDPKAFTNSACPRSFKLPVDRNTDASTSRLARDSTENINTSFVQGDPTGDWRFTAGSPVANDAQPQSPSMARPIRRPIAKPRPVTTNNVPTTQSVPMAQGMPTAQGVPTSQGIPATQSNPTAQTTFKDTPKQGFSAGEWSEKIGSEHFVPPLANSASTSPTRRSNSRKTRPPTVKATAGTAGMVDDDENEGWRDIPRSQPGGVPVSTDSPLAMDIDSPPPEPAESTLKVPQTNGARNIPVEPTRPDWRAGDVNAVPPKSESPPPDVKPAKRPFTGVNTSAQSKPTPATQFPVHNGGSEDTEEFRTTLSDLKKTEPFIDPTPTGLKSFADMKSTLPFESRASEQAPIEKPSRPASLEFPVPPVAPRLPQTAAKSIRPNIAQWRKYTQDFFNYMDKWEVFNAKVVDHFSTRQKNFVVRRQQYGLAWLGNPQDSTNLEDYLTELQQDQEVQKKWVDACNTHGVKVREFQEFRDKVK</sequence>
<feature type="region of interest" description="Disordered" evidence="1">
    <location>
        <begin position="287"/>
        <end position="528"/>
    </location>
</feature>
<dbReference type="CDD" id="cd06257">
    <property type="entry name" value="DnaJ"/>
    <property type="match status" value="1"/>
</dbReference>